<organism evidence="1 2">
    <name type="scientific">Austropuccinia psidii MF-1</name>
    <dbReference type="NCBI Taxonomy" id="1389203"/>
    <lineage>
        <taxon>Eukaryota</taxon>
        <taxon>Fungi</taxon>
        <taxon>Dikarya</taxon>
        <taxon>Basidiomycota</taxon>
        <taxon>Pucciniomycotina</taxon>
        <taxon>Pucciniomycetes</taxon>
        <taxon>Pucciniales</taxon>
        <taxon>Sphaerophragmiaceae</taxon>
        <taxon>Austropuccinia</taxon>
    </lineage>
</organism>
<keyword evidence="2" id="KW-1185">Reference proteome</keyword>
<evidence type="ECO:0000313" key="1">
    <source>
        <dbReference type="EMBL" id="MBW0583970.1"/>
    </source>
</evidence>
<proteinExistence type="predicted"/>
<dbReference type="Proteomes" id="UP000765509">
    <property type="component" value="Unassembled WGS sequence"/>
</dbReference>
<reference evidence="1" key="1">
    <citation type="submission" date="2021-03" db="EMBL/GenBank/DDBJ databases">
        <title>Draft genome sequence of rust myrtle Austropuccinia psidii MF-1, a brazilian biotype.</title>
        <authorList>
            <person name="Quecine M.C."/>
            <person name="Pachon D.M.R."/>
            <person name="Bonatelli M.L."/>
            <person name="Correr F.H."/>
            <person name="Franceschini L.M."/>
            <person name="Leite T.F."/>
            <person name="Margarido G.R.A."/>
            <person name="Almeida C.A."/>
            <person name="Ferrarezi J.A."/>
            <person name="Labate C.A."/>
        </authorList>
    </citation>
    <scope>NUCLEOTIDE SEQUENCE</scope>
    <source>
        <strain evidence="1">MF-1</strain>
    </source>
</reference>
<accession>A0A9Q3Q4F8</accession>
<comment type="caution">
    <text evidence="1">The sequence shown here is derived from an EMBL/GenBank/DDBJ whole genome shotgun (WGS) entry which is preliminary data.</text>
</comment>
<name>A0A9Q3Q4F8_9BASI</name>
<dbReference type="EMBL" id="AVOT02116528">
    <property type="protein sequence ID" value="MBW0583970.1"/>
    <property type="molecule type" value="Genomic_DNA"/>
</dbReference>
<protein>
    <recommendedName>
        <fullName evidence="3">Integrase zinc-binding domain-containing protein</fullName>
    </recommendedName>
</protein>
<dbReference type="AlphaFoldDB" id="A0A9Q3Q4F8"/>
<gene>
    <name evidence="1" type="ORF">O181_123685</name>
</gene>
<sequence>MPCHVGTTCTHRGGVDFIRNNPQNFHQVLKKNEIKKSRFYSIKAEVFSDLVDQIQKAVWQGNDYKEIFRQLARGKSVSDYTLEPQAKFLLFKDRVVIPSNHEFQLDILQQHHDLPLAGHPGCQAESILK</sequence>
<evidence type="ECO:0008006" key="3">
    <source>
        <dbReference type="Google" id="ProtNLM"/>
    </source>
</evidence>
<dbReference type="OrthoDB" id="3563554at2759"/>
<evidence type="ECO:0000313" key="2">
    <source>
        <dbReference type="Proteomes" id="UP000765509"/>
    </source>
</evidence>